<keyword evidence="3" id="KW-1185">Reference proteome</keyword>
<dbReference type="RefSeq" id="XP_005842545.1">
    <property type="nucleotide sequence ID" value="XM_005842488.1"/>
</dbReference>
<sequence>MDVEAEMARGLLPGTIALSSKFVPAIKKVAAQTIDSAKTFLQDAPEGGAAGAGGEAGGVHRRLAGDADGAAAGLRSRRREVELTESSRDASASQFFDADSAAGSRKDD</sequence>
<dbReference type="EMBL" id="GL434244">
    <property type="protein sequence ID" value="EFN50413.1"/>
    <property type="molecule type" value="Genomic_DNA"/>
</dbReference>
<gene>
    <name evidence="2" type="ORF">CHLNCDRAFT_59524</name>
</gene>
<dbReference type="Proteomes" id="UP000008141">
    <property type="component" value="Unassembled WGS sequence"/>
</dbReference>
<name>E1ZUT2_CHLVA</name>
<evidence type="ECO:0000313" key="2">
    <source>
        <dbReference type="EMBL" id="EFN50413.1"/>
    </source>
</evidence>
<feature type="compositionally biased region" description="Low complexity" evidence="1">
    <location>
        <begin position="89"/>
        <end position="102"/>
    </location>
</feature>
<accession>E1ZUT2</accession>
<organism evidence="3">
    <name type="scientific">Chlorella variabilis</name>
    <name type="common">Green alga</name>
    <dbReference type="NCBI Taxonomy" id="554065"/>
    <lineage>
        <taxon>Eukaryota</taxon>
        <taxon>Viridiplantae</taxon>
        <taxon>Chlorophyta</taxon>
        <taxon>core chlorophytes</taxon>
        <taxon>Trebouxiophyceae</taxon>
        <taxon>Chlorellales</taxon>
        <taxon>Chlorellaceae</taxon>
        <taxon>Chlorella clade</taxon>
        <taxon>Chlorella</taxon>
    </lineage>
</organism>
<feature type="compositionally biased region" description="Basic and acidic residues" evidence="1">
    <location>
        <begin position="79"/>
        <end position="88"/>
    </location>
</feature>
<dbReference type="InParanoid" id="E1ZUT2"/>
<protein>
    <submittedName>
        <fullName evidence="2">Expressed protein</fullName>
    </submittedName>
</protein>
<evidence type="ECO:0000256" key="1">
    <source>
        <dbReference type="SAM" id="MobiDB-lite"/>
    </source>
</evidence>
<evidence type="ECO:0000313" key="3">
    <source>
        <dbReference type="Proteomes" id="UP000008141"/>
    </source>
</evidence>
<feature type="compositionally biased region" description="Gly residues" evidence="1">
    <location>
        <begin position="48"/>
        <end position="57"/>
    </location>
</feature>
<dbReference type="OrthoDB" id="1597724at2759"/>
<dbReference type="AlphaFoldDB" id="E1ZUT2"/>
<reference evidence="2 3" key="1">
    <citation type="journal article" date="2010" name="Plant Cell">
        <title>The Chlorella variabilis NC64A genome reveals adaptation to photosymbiosis, coevolution with viruses, and cryptic sex.</title>
        <authorList>
            <person name="Blanc G."/>
            <person name="Duncan G."/>
            <person name="Agarkova I."/>
            <person name="Borodovsky M."/>
            <person name="Gurnon J."/>
            <person name="Kuo A."/>
            <person name="Lindquist E."/>
            <person name="Lucas S."/>
            <person name="Pangilinan J."/>
            <person name="Polle J."/>
            <person name="Salamov A."/>
            <person name="Terry A."/>
            <person name="Yamada T."/>
            <person name="Dunigan D.D."/>
            <person name="Grigoriev I.V."/>
            <person name="Claverie J.M."/>
            <person name="Van Etten J.L."/>
        </authorList>
    </citation>
    <scope>NUCLEOTIDE SEQUENCE [LARGE SCALE GENOMIC DNA]</scope>
    <source>
        <strain evidence="2 3">NC64A</strain>
    </source>
</reference>
<dbReference type="KEGG" id="cvr:CHLNCDRAFT_59524"/>
<feature type="region of interest" description="Disordered" evidence="1">
    <location>
        <begin position="43"/>
        <end position="108"/>
    </location>
</feature>
<dbReference type="GeneID" id="17349846"/>
<proteinExistence type="predicted"/>